<dbReference type="Proteomes" id="UP000286287">
    <property type="component" value="Unassembled WGS sequence"/>
</dbReference>
<organism evidence="1 2">
    <name type="scientific">Deinococcus cavernae</name>
    <dbReference type="NCBI Taxonomy" id="2320857"/>
    <lineage>
        <taxon>Bacteria</taxon>
        <taxon>Thermotogati</taxon>
        <taxon>Deinococcota</taxon>
        <taxon>Deinococci</taxon>
        <taxon>Deinococcales</taxon>
        <taxon>Deinococcaceae</taxon>
        <taxon>Deinococcus</taxon>
    </lineage>
</organism>
<comment type="caution">
    <text evidence="1">The sequence shown here is derived from an EMBL/GenBank/DDBJ whole genome shotgun (WGS) entry which is preliminary data.</text>
</comment>
<evidence type="ECO:0000313" key="2">
    <source>
        <dbReference type="Proteomes" id="UP000286287"/>
    </source>
</evidence>
<proteinExistence type="predicted"/>
<name>A0A418VFU4_9DEIO</name>
<dbReference type="RefSeq" id="WP_119761049.1">
    <property type="nucleotide sequence ID" value="NZ_QYUJ01000008.1"/>
</dbReference>
<reference evidence="1 2" key="1">
    <citation type="submission" date="2018-09" db="EMBL/GenBank/DDBJ databases">
        <authorList>
            <person name="Zhu H."/>
        </authorList>
    </citation>
    <scope>NUCLEOTIDE SEQUENCE [LARGE SCALE GENOMIC DNA]</scope>
    <source>
        <strain evidence="1 2">K2S05-167</strain>
    </source>
</reference>
<gene>
    <name evidence="1" type="ORF">D3875_03070</name>
</gene>
<dbReference type="OrthoDB" id="8912363at2"/>
<protein>
    <submittedName>
        <fullName evidence="1">Uncharacterized protein</fullName>
    </submittedName>
</protein>
<evidence type="ECO:0000313" key="1">
    <source>
        <dbReference type="EMBL" id="RJF74994.1"/>
    </source>
</evidence>
<keyword evidence="2" id="KW-1185">Reference proteome</keyword>
<sequence>MSPQQDFQPTRGLADIQRLFALKRPCKDCPFRRDVRGYLGRDRIESIIEGHQEGVPFFCHKTSSIPGYHVTDRRVRYCAGYQA</sequence>
<dbReference type="AlphaFoldDB" id="A0A418VFU4"/>
<dbReference type="EMBL" id="QYUJ01000008">
    <property type="protein sequence ID" value="RJF74994.1"/>
    <property type="molecule type" value="Genomic_DNA"/>
</dbReference>
<accession>A0A418VFU4</accession>